<evidence type="ECO:0000313" key="1">
    <source>
        <dbReference type="EMBL" id="GLV56352.1"/>
    </source>
</evidence>
<dbReference type="Proteomes" id="UP001344906">
    <property type="component" value="Unassembled WGS sequence"/>
</dbReference>
<gene>
    <name evidence="1" type="ORF">KDH_31930</name>
</gene>
<reference evidence="1 2" key="1">
    <citation type="submission" date="2023-02" db="EMBL/GenBank/DDBJ databases">
        <title>Dictyobacter halimunensis sp. nov., a new member of the class Ktedonobacteria from forest soil in a geothermal area.</title>
        <authorList>
            <person name="Rachmania M.K."/>
            <person name="Ningsih F."/>
            <person name="Sakai Y."/>
            <person name="Yabe S."/>
            <person name="Yokota A."/>
            <person name="Sjamsuridzal W."/>
        </authorList>
    </citation>
    <scope>NUCLEOTIDE SEQUENCE [LARGE SCALE GENOMIC DNA]</scope>
    <source>
        <strain evidence="1 2">S3.2.2.5</strain>
    </source>
</reference>
<sequence length="80" mass="8715">MRDQNAALLAEKMIGKYILEALAALEQAVYFLVGQETVLAREGQIVAVVGAQGDMALAVQRAAWLETLRQVPDIVDLPIH</sequence>
<evidence type="ECO:0000313" key="2">
    <source>
        <dbReference type="Proteomes" id="UP001344906"/>
    </source>
</evidence>
<dbReference type="EMBL" id="BSRI01000002">
    <property type="protein sequence ID" value="GLV56352.1"/>
    <property type="molecule type" value="Genomic_DNA"/>
</dbReference>
<comment type="caution">
    <text evidence="1">The sequence shown here is derived from an EMBL/GenBank/DDBJ whole genome shotgun (WGS) entry which is preliminary data.</text>
</comment>
<protein>
    <submittedName>
        <fullName evidence="1">Uncharacterized protein</fullName>
    </submittedName>
</protein>
<keyword evidence="2" id="KW-1185">Reference proteome</keyword>
<accession>A0ABQ6FQ11</accession>
<proteinExistence type="predicted"/>
<name>A0ABQ6FQ11_9CHLR</name>
<organism evidence="1 2">
    <name type="scientific">Dictyobacter halimunensis</name>
    <dbReference type="NCBI Taxonomy" id="3026934"/>
    <lineage>
        <taxon>Bacteria</taxon>
        <taxon>Bacillati</taxon>
        <taxon>Chloroflexota</taxon>
        <taxon>Ktedonobacteria</taxon>
        <taxon>Ktedonobacterales</taxon>
        <taxon>Dictyobacteraceae</taxon>
        <taxon>Dictyobacter</taxon>
    </lineage>
</organism>